<dbReference type="GO" id="GO:0008726">
    <property type="term" value="F:alkanesulfonate monooxygenase activity"/>
    <property type="evidence" value="ECO:0007669"/>
    <property type="project" value="TreeGrafter"/>
</dbReference>
<dbReference type="NCBIfam" id="TIGR03621">
    <property type="entry name" value="F420_MSMEG_2516"/>
    <property type="match status" value="1"/>
</dbReference>
<evidence type="ECO:0000256" key="2">
    <source>
        <dbReference type="ARBA" id="ARBA00022643"/>
    </source>
</evidence>
<proteinExistence type="predicted"/>
<dbReference type="InterPro" id="IPR019923">
    <property type="entry name" value="Lucif-like_OxRdtase_MSMEG_2516"/>
</dbReference>
<dbReference type="PANTHER" id="PTHR42847:SF4">
    <property type="entry name" value="ALKANESULFONATE MONOOXYGENASE-RELATED"/>
    <property type="match status" value="1"/>
</dbReference>
<dbReference type="OrthoDB" id="4288123at2"/>
<dbReference type="AlphaFoldDB" id="A0A3D9ZKA7"/>
<feature type="domain" description="Luciferase-like" evidence="5">
    <location>
        <begin position="12"/>
        <end position="283"/>
    </location>
</feature>
<dbReference type="Gene3D" id="3.20.20.30">
    <property type="entry name" value="Luciferase-like domain"/>
    <property type="match status" value="1"/>
</dbReference>
<dbReference type="SUPFAM" id="SSF51679">
    <property type="entry name" value="Bacterial luciferase-like"/>
    <property type="match status" value="1"/>
</dbReference>
<keyword evidence="1" id="KW-0285">Flavoprotein</keyword>
<organism evidence="6 7">
    <name type="scientific">Asanoa ferruginea</name>
    <dbReference type="NCBI Taxonomy" id="53367"/>
    <lineage>
        <taxon>Bacteria</taxon>
        <taxon>Bacillati</taxon>
        <taxon>Actinomycetota</taxon>
        <taxon>Actinomycetes</taxon>
        <taxon>Micromonosporales</taxon>
        <taxon>Micromonosporaceae</taxon>
        <taxon>Asanoa</taxon>
    </lineage>
</organism>
<evidence type="ECO:0000259" key="5">
    <source>
        <dbReference type="Pfam" id="PF00296"/>
    </source>
</evidence>
<dbReference type="Proteomes" id="UP000256913">
    <property type="component" value="Unassembled WGS sequence"/>
</dbReference>
<protein>
    <submittedName>
        <fullName evidence="6">Putative F420-dependent oxidoreductase</fullName>
    </submittedName>
</protein>
<evidence type="ECO:0000313" key="6">
    <source>
        <dbReference type="EMBL" id="REF97641.1"/>
    </source>
</evidence>
<dbReference type="PANTHER" id="PTHR42847">
    <property type="entry name" value="ALKANESULFONATE MONOOXYGENASE"/>
    <property type="match status" value="1"/>
</dbReference>
<dbReference type="RefSeq" id="WP_116069059.1">
    <property type="nucleotide sequence ID" value="NZ_BONB01000017.1"/>
</dbReference>
<dbReference type="InterPro" id="IPR011251">
    <property type="entry name" value="Luciferase-like_dom"/>
</dbReference>
<evidence type="ECO:0000313" key="7">
    <source>
        <dbReference type="Proteomes" id="UP000256913"/>
    </source>
</evidence>
<name>A0A3D9ZKA7_9ACTN</name>
<dbReference type="InterPro" id="IPR050172">
    <property type="entry name" value="SsuD_RutA_monooxygenase"/>
</dbReference>
<evidence type="ECO:0000256" key="3">
    <source>
        <dbReference type="ARBA" id="ARBA00023002"/>
    </source>
</evidence>
<reference evidence="6 7" key="1">
    <citation type="submission" date="2018-08" db="EMBL/GenBank/DDBJ databases">
        <title>Sequencing the genomes of 1000 actinobacteria strains.</title>
        <authorList>
            <person name="Klenk H.-P."/>
        </authorList>
    </citation>
    <scope>NUCLEOTIDE SEQUENCE [LARGE SCALE GENOMIC DNA]</scope>
    <source>
        <strain evidence="6 7">DSM 44099</strain>
    </source>
</reference>
<comment type="caution">
    <text evidence="6">The sequence shown here is derived from an EMBL/GenBank/DDBJ whole genome shotgun (WGS) entry which is preliminary data.</text>
</comment>
<dbReference type="GO" id="GO:0046306">
    <property type="term" value="P:alkanesulfonate catabolic process"/>
    <property type="evidence" value="ECO:0007669"/>
    <property type="project" value="TreeGrafter"/>
</dbReference>
<dbReference type="Pfam" id="PF00296">
    <property type="entry name" value="Bac_luciferase"/>
    <property type="match status" value="1"/>
</dbReference>
<accession>A0A3D9ZKA7</accession>
<sequence length="310" mass="32896">MPKAFRFTASMPGLNRTPAEWRDQIRRLEGMGFSSVSVSDHFTDGWAMDPIVAMTVATEATSTLKVLALVFCNDFRHPVLLHKSMANLDVFSGGGRVEIGLGAGWKQSEHEAAGLTFDPPGERIERLGESIEVITGLFRAVPLTFKGAHYQVTDLDGLPKPATKPRPPILVGGGSRKVLELAGRAADIVGINPRLTAGGGLAAAMADMTAERIATKVGWARAAADDPGALEFQMTMLDVRVTVGGETHGSTSSQAREASPEQLAASPAVLHGTVDECVDKLIEVRERFGISYFHLGSNLAAAAPIVARLG</sequence>
<gene>
    <name evidence="6" type="ORF">DFJ67_3645</name>
</gene>
<keyword evidence="3" id="KW-0560">Oxidoreductase</keyword>
<dbReference type="EMBL" id="QUMQ01000001">
    <property type="protein sequence ID" value="REF97641.1"/>
    <property type="molecule type" value="Genomic_DNA"/>
</dbReference>
<evidence type="ECO:0000256" key="4">
    <source>
        <dbReference type="ARBA" id="ARBA00023033"/>
    </source>
</evidence>
<keyword evidence="2" id="KW-0288">FMN</keyword>
<keyword evidence="4" id="KW-0503">Monooxygenase</keyword>
<dbReference type="InterPro" id="IPR036661">
    <property type="entry name" value="Luciferase-like_sf"/>
</dbReference>
<evidence type="ECO:0000256" key="1">
    <source>
        <dbReference type="ARBA" id="ARBA00022630"/>
    </source>
</evidence>
<keyword evidence="7" id="KW-1185">Reference proteome</keyword>